<accession>A0A2A4T1L8</accession>
<comment type="caution">
    <text evidence="2">The sequence shown here is derived from an EMBL/GenBank/DDBJ whole genome shotgun (WGS) entry which is preliminary data.</text>
</comment>
<reference evidence="3" key="1">
    <citation type="submission" date="2017-08" db="EMBL/GenBank/DDBJ databases">
        <title>A dynamic microbial community with high functional redundancy inhabits the cold, oxic subseafloor aquifer.</title>
        <authorList>
            <person name="Tully B.J."/>
            <person name="Wheat C.G."/>
            <person name="Glazer B.T."/>
            <person name="Huber J.A."/>
        </authorList>
    </citation>
    <scope>NUCLEOTIDE SEQUENCE [LARGE SCALE GENOMIC DNA]</scope>
</reference>
<protein>
    <submittedName>
        <fullName evidence="2">Uncharacterized protein</fullName>
    </submittedName>
</protein>
<name>A0A2A4T1L8_9DELT</name>
<organism evidence="2 3">
    <name type="scientific">SAR324 cluster bacterium</name>
    <dbReference type="NCBI Taxonomy" id="2024889"/>
    <lineage>
        <taxon>Bacteria</taxon>
        <taxon>Deltaproteobacteria</taxon>
        <taxon>SAR324 cluster</taxon>
    </lineage>
</organism>
<proteinExistence type="predicted"/>
<dbReference type="EMBL" id="NVSR01000060">
    <property type="protein sequence ID" value="PCI27418.1"/>
    <property type="molecule type" value="Genomic_DNA"/>
</dbReference>
<dbReference type="AlphaFoldDB" id="A0A2A4T1L8"/>
<sequence length="181" mass="20431">MDKKDRVLEYFDQNPESTPEELVAVIPDISLQAARNFWTLWKKLAAWKYAQGMEEDNLAKLAPRQKKKKKTLEQQKLPQSGLGPANSQIQRAPANAPVDGMSFSSLPFSSFQLDFLHYLVEKRDILKTIIEQKQAIPTPSSGLQAVDPDVMSLFEQACHKAGLTQSQGLNIALRDFIQRFS</sequence>
<evidence type="ECO:0000313" key="2">
    <source>
        <dbReference type="EMBL" id="PCI27418.1"/>
    </source>
</evidence>
<feature type="region of interest" description="Disordered" evidence="1">
    <location>
        <begin position="61"/>
        <end position="90"/>
    </location>
</feature>
<evidence type="ECO:0000256" key="1">
    <source>
        <dbReference type="SAM" id="MobiDB-lite"/>
    </source>
</evidence>
<dbReference type="Proteomes" id="UP000218113">
    <property type="component" value="Unassembled WGS sequence"/>
</dbReference>
<gene>
    <name evidence="2" type="ORF">COB67_08515</name>
</gene>
<evidence type="ECO:0000313" key="3">
    <source>
        <dbReference type="Proteomes" id="UP000218113"/>
    </source>
</evidence>